<protein>
    <submittedName>
        <fullName evidence="1">Uncharacterized protein</fullName>
    </submittedName>
</protein>
<gene>
    <name evidence="1" type="ordered locus">CJA_1526</name>
</gene>
<name>B3PE22_CELJU</name>
<dbReference type="InterPro" id="IPR054249">
    <property type="entry name" value="DUF6976"/>
</dbReference>
<keyword evidence="2" id="KW-1185">Reference proteome</keyword>
<dbReference type="EMBL" id="CP000934">
    <property type="protein sequence ID" value="ACE83426.1"/>
    <property type="molecule type" value="Genomic_DNA"/>
</dbReference>
<dbReference type="Pfam" id="PF22396">
    <property type="entry name" value="DUF6976"/>
    <property type="match status" value="1"/>
</dbReference>
<sequence>MAQDADIRISSALISRDELITKIQQGEYLVIAADETVLSGLPSGNWIAGTIPYFMTRAGGKVDRNSIFVNTIHGIAPNRAPRITLYDANSISRIAQEAPEHGFTIVILPAMSQVHLSYAQKAPEYPNMYFSPIVGWISGVHLDDLGSRNAKVGFGPANGMLFDQQAVAMHIPMPEYQLATINIVNLFTQGDGPEIKFPNTGFKAEECTINGTPGNLADYIKQENIDTRLPLVANYSGVMINVSIQQVDALHHRVDLYAPVFADVGYRFAKPVPNYIESFNQALPSSVSEDIAFTCNCILNFLYSELEGKNTRDLTGPITFGEVAYQLLNQTMVYLTLNSAR</sequence>
<accession>B3PE22</accession>
<dbReference type="KEGG" id="cja:CJA_1526"/>
<evidence type="ECO:0000313" key="2">
    <source>
        <dbReference type="Proteomes" id="UP000001036"/>
    </source>
</evidence>
<organism evidence="1 2">
    <name type="scientific">Cellvibrio japonicus (strain Ueda107)</name>
    <name type="common">Pseudomonas fluorescens subsp. cellulosa</name>
    <dbReference type="NCBI Taxonomy" id="498211"/>
    <lineage>
        <taxon>Bacteria</taxon>
        <taxon>Pseudomonadati</taxon>
        <taxon>Pseudomonadota</taxon>
        <taxon>Gammaproteobacteria</taxon>
        <taxon>Cellvibrionales</taxon>
        <taxon>Cellvibrionaceae</taxon>
        <taxon>Cellvibrio</taxon>
    </lineage>
</organism>
<dbReference type="RefSeq" id="WP_012487156.1">
    <property type="nucleotide sequence ID" value="NC_010995.1"/>
</dbReference>
<dbReference type="HOGENOM" id="CLU_854985_0_0_6"/>
<proteinExistence type="predicted"/>
<reference evidence="1 2" key="1">
    <citation type="journal article" date="2008" name="J. Bacteriol.">
        <title>Insights into plant cell wall degradation from the genome sequence of the soil bacterium Cellvibrio japonicus.</title>
        <authorList>
            <person name="Deboy R.T."/>
            <person name="Mongodin E.F."/>
            <person name="Fouts D.E."/>
            <person name="Tailford L.E."/>
            <person name="Khouri H."/>
            <person name="Emerson J.B."/>
            <person name="Mohamoud Y."/>
            <person name="Watkins K."/>
            <person name="Henrissat B."/>
            <person name="Gilbert H.J."/>
            <person name="Nelson K.E."/>
        </authorList>
    </citation>
    <scope>NUCLEOTIDE SEQUENCE [LARGE SCALE GENOMIC DNA]</scope>
    <source>
        <strain evidence="1 2">Ueda107</strain>
    </source>
</reference>
<dbReference type="Proteomes" id="UP000001036">
    <property type="component" value="Chromosome"/>
</dbReference>
<dbReference type="eggNOG" id="ENOG502Z7SH">
    <property type="taxonomic scope" value="Bacteria"/>
</dbReference>
<dbReference type="AlphaFoldDB" id="B3PE22"/>
<evidence type="ECO:0000313" key="1">
    <source>
        <dbReference type="EMBL" id="ACE83426.1"/>
    </source>
</evidence>
<dbReference type="OrthoDB" id="5622143at2"/>